<feature type="compositionally biased region" description="Basic and acidic residues" evidence="1">
    <location>
        <begin position="220"/>
        <end position="233"/>
    </location>
</feature>
<gene>
    <name evidence="2" type="ORF">O181_121897</name>
</gene>
<dbReference type="OrthoDB" id="2501705at2759"/>
<evidence type="ECO:0000256" key="1">
    <source>
        <dbReference type="SAM" id="MobiDB-lite"/>
    </source>
</evidence>
<protein>
    <submittedName>
        <fullName evidence="2">Uncharacterized protein</fullName>
    </submittedName>
</protein>
<name>A0A9Q3KM12_9BASI</name>
<evidence type="ECO:0000313" key="2">
    <source>
        <dbReference type="EMBL" id="MBW0582182.1"/>
    </source>
</evidence>
<evidence type="ECO:0000313" key="3">
    <source>
        <dbReference type="Proteomes" id="UP000765509"/>
    </source>
</evidence>
<keyword evidence="3" id="KW-1185">Reference proteome</keyword>
<dbReference type="Proteomes" id="UP000765509">
    <property type="component" value="Unassembled WGS sequence"/>
</dbReference>
<reference evidence="2" key="1">
    <citation type="submission" date="2021-03" db="EMBL/GenBank/DDBJ databases">
        <title>Draft genome sequence of rust myrtle Austropuccinia psidii MF-1, a brazilian biotype.</title>
        <authorList>
            <person name="Quecine M.C."/>
            <person name="Pachon D.M.R."/>
            <person name="Bonatelli M.L."/>
            <person name="Correr F.H."/>
            <person name="Franceschini L.M."/>
            <person name="Leite T.F."/>
            <person name="Margarido G.R.A."/>
            <person name="Almeida C.A."/>
            <person name="Ferrarezi J.A."/>
            <person name="Labate C.A."/>
        </authorList>
    </citation>
    <scope>NUCLEOTIDE SEQUENCE</scope>
    <source>
        <strain evidence="2">MF-1</strain>
    </source>
</reference>
<dbReference type="AlphaFoldDB" id="A0A9Q3KM12"/>
<accession>A0A9Q3KM12</accession>
<sequence>MSPSKPHKFRSGSVHDSYSESSIEYVQTQSTLGPNIPLTTPIASSINLSGLNIDVGIPKAQTSSTWSIPNISVTPVPPNPTNTQMHVSQGPEGTPQISSNANPQSKFPREFLFNPGWNPAASQDPFGQSKQPTLNIPGGQQKRPLENVTWSGLSEGNPGLTLHQSDELYASSPLVHKEKVTGRHHPYASKPRTAHASSSTEEMVDDEDENMSPTQMETNDEPRRDNFTVHEHGTQSNSEFTHPQMPLARSMLEQSKVRQQRNQARKAHNVAKRASQKEQQKWLKAELPENVHGMRLAAHAHCLFLLKVRDKDFSSLPAPPSTEEREIAIQVAGHLRYVPKDVFNEPSTQVQSQGFQSYCKNELHKLGLKRFTWDWESSWQHLFNELMSMVFYRTFCLALVSTEYHDYWWNKDHNNYGVVVALMEKYFTYLKREWKSIQKDA</sequence>
<feature type="region of interest" description="Disordered" evidence="1">
    <location>
        <begin position="180"/>
        <end position="241"/>
    </location>
</feature>
<dbReference type="EMBL" id="AVOT02111821">
    <property type="protein sequence ID" value="MBW0582182.1"/>
    <property type="molecule type" value="Genomic_DNA"/>
</dbReference>
<comment type="caution">
    <text evidence="2">The sequence shown here is derived from an EMBL/GenBank/DDBJ whole genome shotgun (WGS) entry which is preliminary data.</text>
</comment>
<feature type="compositionally biased region" description="Basic residues" evidence="1">
    <location>
        <begin position="1"/>
        <end position="10"/>
    </location>
</feature>
<feature type="region of interest" description="Disordered" evidence="1">
    <location>
        <begin position="1"/>
        <end position="22"/>
    </location>
</feature>
<organism evidence="2 3">
    <name type="scientific">Austropuccinia psidii MF-1</name>
    <dbReference type="NCBI Taxonomy" id="1389203"/>
    <lineage>
        <taxon>Eukaryota</taxon>
        <taxon>Fungi</taxon>
        <taxon>Dikarya</taxon>
        <taxon>Basidiomycota</taxon>
        <taxon>Pucciniomycotina</taxon>
        <taxon>Pucciniomycetes</taxon>
        <taxon>Pucciniales</taxon>
        <taxon>Sphaerophragmiaceae</taxon>
        <taxon>Austropuccinia</taxon>
    </lineage>
</organism>
<proteinExistence type="predicted"/>